<dbReference type="HOGENOM" id="CLU_075808_4_0_10"/>
<dbReference type="Pfam" id="PF14302">
    <property type="entry name" value="DUF4377"/>
    <property type="match status" value="1"/>
</dbReference>
<reference evidence="3 4" key="1">
    <citation type="journal article" date="2011" name="J. Bacteriol.">
        <title>Complete genome sequence of Algoriphagus sp. PR1, bacterial prey of a colony-forming choanoflagellate.</title>
        <authorList>
            <person name="Alegado R.A."/>
            <person name="Ferriera S."/>
            <person name="Nusbaum C."/>
            <person name="Young S.K."/>
            <person name="Zeng Q."/>
            <person name="Imamovic A."/>
            <person name="Fairclough S.R."/>
            <person name="King N."/>
        </authorList>
    </citation>
    <scope>NUCLEOTIDE SEQUENCE [LARGE SCALE GENOMIC DNA]</scope>
    <source>
        <strain evidence="3 4">PR1</strain>
    </source>
</reference>
<dbReference type="Gene3D" id="2.40.128.270">
    <property type="match status" value="1"/>
</dbReference>
<evidence type="ECO:0008006" key="5">
    <source>
        <dbReference type="Google" id="ProtNLM"/>
    </source>
</evidence>
<accession>A3I3E1</accession>
<name>A3I3E1_9BACT</name>
<dbReference type="InterPro" id="IPR025485">
    <property type="entry name" value="DUF4377"/>
</dbReference>
<comment type="caution">
    <text evidence="3">The sequence shown here is derived from an EMBL/GenBank/DDBJ whole genome shotgun (WGS) entry which is preliminary data.</text>
</comment>
<organism evidence="3 4">
    <name type="scientific">Algoriphagus machipongonensis</name>
    <dbReference type="NCBI Taxonomy" id="388413"/>
    <lineage>
        <taxon>Bacteria</taxon>
        <taxon>Pseudomonadati</taxon>
        <taxon>Bacteroidota</taxon>
        <taxon>Cytophagia</taxon>
        <taxon>Cytophagales</taxon>
        <taxon>Cyclobacteriaceae</taxon>
        <taxon>Algoriphagus</taxon>
    </lineage>
</organism>
<dbReference type="eggNOG" id="COG3187">
    <property type="taxonomic scope" value="Bacteria"/>
</dbReference>
<proteinExistence type="predicted"/>
<protein>
    <recommendedName>
        <fullName evidence="5">DUF4377 domain-containing protein</fullName>
    </recommendedName>
</protein>
<dbReference type="Proteomes" id="UP000003919">
    <property type="component" value="Chromosome"/>
</dbReference>
<dbReference type="PANTHER" id="PTHR35535:SF1">
    <property type="entry name" value="HEAT SHOCK PROTEIN HSLJ"/>
    <property type="match status" value="1"/>
</dbReference>
<dbReference type="InterPro" id="IPR053147">
    <property type="entry name" value="Hsp_HslJ-like"/>
</dbReference>
<dbReference type="RefSeq" id="WP_008201332.1">
    <property type="nucleotide sequence ID" value="NZ_CM001023.1"/>
</dbReference>
<evidence type="ECO:0000313" key="3">
    <source>
        <dbReference type="EMBL" id="EAZ79078.2"/>
    </source>
</evidence>
<evidence type="ECO:0000313" key="4">
    <source>
        <dbReference type="Proteomes" id="UP000003919"/>
    </source>
</evidence>
<keyword evidence="4" id="KW-1185">Reference proteome</keyword>
<dbReference type="InterPro" id="IPR005184">
    <property type="entry name" value="DUF306_Meta_HslJ"/>
</dbReference>
<dbReference type="EMBL" id="CM001023">
    <property type="protein sequence ID" value="EAZ79078.2"/>
    <property type="molecule type" value="Genomic_DNA"/>
</dbReference>
<dbReference type="PANTHER" id="PTHR35535">
    <property type="entry name" value="HEAT SHOCK PROTEIN HSLJ"/>
    <property type="match status" value="1"/>
</dbReference>
<dbReference type="EMBL" id="AAXU02000001">
    <property type="protein sequence ID" value="EAZ79078.2"/>
    <property type="molecule type" value="Genomic_DNA"/>
</dbReference>
<dbReference type="OrthoDB" id="880459at2"/>
<dbReference type="STRING" id="388413.ALPR1_13764"/>
<dbReference type="InterPro" id="IPR038670">
    <property type="entry name" value="HslJ-like_sf"/>
</dbReference>
<dbReference type="Pfam" id="PF03724">
    <property type="entry name" value="META"/>
    <property type="match status" value="1"/>
</dbReference>
<evidence type="ECO:0000259" key="1">
    <source>
        <dbReference type="Pfam" id="PF03724"/>
    </source>
</evidence>
<gene>
    <name evidence="3" type="ORF">ALPR1_13764</name>
</gene>
<dbReference type="AlphaFoldDB" id="A3I3E1"/>
<feature type="domain" description="DUF4377" evidence="2">
    <location>
        <begin position="28"/>
        <end position="106"/>
    </location>
</feature>
<feature type="domain" description="DUF306" evidence="1">
    <location>
        <begin position="116"/>
        <end position="221"/>
    </location>
</feature>
<evidence type="ECO:0000259" key="2">
    <source>
        <dbReference type="Pfam" id="PF14302"/>
    </source>
</evidence>
<sequence>MKTLLFIFTIFLTEMGCQKEEDTIETWWVNSSKKDCTGVGQMSCLQIQKGQSIDPNAWEFFYGKIEGFEYEAGNIYQLKVNVTPKEKPVPADASSLNYELVSIIYKEMDKKLRLTNIWKVVKAGSVENPVNPKSKESLVFEFNASEMSYFGDLGCNTVRGKIQDLDESNLVLGPGASTKMACMDMSSENAILQAISKIKSYQIADNQLTLFDENGAEVMLLQAVD</sequence>